<evidence type="ECO:0000256" key="3">
    <source>
        <dbReference type="ARBA" id="ARBA00023163"/>
    </source>
</evidence>
<dbReference type="SUPFAM" id="SSF46689">
    <property type="entry name" value="Homeodomain-like"/>
    <property type="match status" value="1"/>
</dbReference>
<reference evidence="6 7" key="1">
    <citation type="submission" date="2017-11" db="EMBL/GenBank/DDBJ databases">
        <title>De-novo sequencing of pomegranate (Punica granatum L.) genome.</title>
        <authorList>
            <person name="Akparov Z."/>
            <person name="Amiraslanov A."/>
            <person name="Hajiyeva S."/>
            <person name="Abbasov M."/>
            <person name="Kaur K."/>
            <person name="Hamwieh A."/>
            <person name="Solovyev V."/>
            <person name="Salamov A."/>
            <person name="Braich B."/>
            <person name="Kosarev P."/>
            <person name="Mahmoud A."/>
            <person name="Hajiyev E."/>
            <person name="Babayeva S."/>
            <person name="Izzatullayeva V."/>
            <person name="Mammadov A."/>
            <person name="Mammadov A."/>
            <person name="Sharifova S."/>
            <person name="Ojaghi J."/>
            <person name="Eynullazada K."/>
            <person name="Bayramov B."/>
            <person name="Abdulazimova A."/>
            <person name="Shahmuradov I."/>
        </authorList>
    </citation>
    <scope>NUCLEOTIDE SEQUENCE [LARGE SCALE GENOMIC DNA]</scope>
    <source>
        <strain evidence="7">cv. AG2017</strain>
        <tissue evidence="6">Leaf</tissue>
    </source>
</reference>
<protein>
    <recommendedName>
        <fullName evidence="5">HTH myb-type domain-containing protein</fullName>
    </recommendedName>
</protein>
<name>A0A2I0IBQ5_PUNGR</name>
<keyword evidence="7" id="KW-1185">Reference proteome</keyword>
<dbReference type="Gene3D" id="1.10.10.60">
    <property type="entry name" value="Homeodomain-like"/>
    <property type="match status" value="2"/>
</dbReference>
<evidence type="ECO:0000256" key="1">
    <source>
        <dbReference type="ARBA" id="ARBA00004123"/>
    </source>
</evidence>
<dbReference type="InterPro" id="IPR046955">
    <property type="entry name" value="PHR1-like"/>
</dbReference>
<dbReference type="Pfam" id="PF00249">
    <property type="entry name" value="Myb_DNA-binding"/>
    <property type="match status" value="1"/>
</dbReference>
<dbReference type="Proteomes" id="UP000233551">
    <property type="component" value="Unassembled WGS sequence"/>
</dbReference>
<dbReference type="InterPro" id="IPR006447">
    <property type="entry name" value="Myb_dom_plants"/>
</dbReference>
<dbReference type="GO" id="GO:0005634">
    <property type="term" value="C:nucleus"/>
    <property type="evidence" value="ECO:0007669"/>
    <property type="project" value="UniProtKB-SubCell"/>
</dbReference>
<dbReference type="AlphaFoldDB" id="A0A2I0IBQ5"/>
<dbReference type="GO" id="GO:0003700">
    <property type="term" value="F:DNA-binding transcription factor activity"/>
    <property type="evidence" value="ECO:0007669"/>
    <property type="project" value="InterPro"/>
</dbReference>
<dbReference type="FunFam" id="1.10.10.60:FF:000002">
    <property type="entry name" value="Myb family transcription factor"/>
    <property type="match status" value="1"/>
</dbReference>
<evidence type="ECO:0000259" key="5">
    <source>
        <dbReference type="PROSITE" id="PS51294"/>
    </source>
</evidence>
<dbReference type="PANTHER" id="PTHR31314">
    <property type="entry name" value="MYB FAMILY TRANSCRIPTION FACTOR PHL7-LIKE"/>
    <property type="match status" value="1"/>
</dbReference>
<comment type="subcellular location">
    <subcellularLocation>
        <location evidence="1">Nucleus</location>
    </subcellularLocation>
</comment>
<dbReference type="InterPro" id="IPR009057">
    <property type="entry name" value="Homeodomain-like_sf"/>
</dbReference>
<evidence type="ECO:0000256" key="4">
    <source>
        <dbReference type="ARBA" id="ARBA00023242"/>
    </source>
</evidence>
<proteinExistence type="predicted"/>
<accession>A0A2I0IBQ5</accession>
<dbReference type="GO" id="GO:0003677">
    <property type="term" value="F:DNA binding"/>
    <property type="evidence" value="ECO:0007669"/>
    <property type="project" value="InterPro"/>
</dbReference>
<dbReference type="EMBL" id="PGOL01003379">
    <property type="protein sequence ID" value="PKI41437.1"/>
    <property type="molecule type" value="Genomic_DNA"/>
</dbReference>
<dbReference type="PROSITE" id="PS51294">
    <property type="entry name" value="HTH_MYB"/>
    <property type="match status" value="1"/>
</dbReference>
<sequence>MPRLRWTPDLHRCFLHSIERLGGQHSKHNIICHIYTGVRQYVRSKMPRLRWTPDLHRCFLHAIERLGGQHKATPKLVLQLMDVRGLTISHVKSHLQMYRSMRSDQARQGICPSQQAMRQSSGDHVHGFPDEEDKSSLYAIFGVGPVQEFDSPLRSSPLAPKRARIEKASSVDKHPAVTMEEKNWRGLALKRDLQMHVLNALKCAAEESPLQRVMSAKRFRYDCSSNIKLNRYISPPFPVPVSASSEFGGGIIGRGETHGPTWKKQGCFERRRRGGL</sequence>
<dbReference type="InterPro" id="IPR017930">
    <property type="entry name" value="Myb_dom"/>
</dbReference>
<comment type="caution">
    <text evidence="6">The sequence shown here is derived from an EMBL/GenBank/DDBJ whole genome shotgun (WGS) entry which is preliminary data.</text>
</comment>
<keyword evidence="4" id="KW-0539">Nucleus</keyword>
<keyword evidence="2" id="KW-0805">Transcription regulation</keyword>
<evidence type="ECO:0000313" key="6">
    <source>
        <dbReference type="EMBL" id="PKI41437.1"/>
    </source>
</evidence>
<dbReference type="STRING" id="22663.A0A2I0IBQ5"/>
<organism evidence="6 7">
    <name type="scientific">Punica granatum</name>
    <name type="common">Pomegranate</name>
    <dbReference type="NCBI Taxonomy" id="22663"/>
    <lineage>
        <taxon>Eukaryota</taxon>
        <taxon>Viridiplantae</taxon>
        <taxon>Streptophyta</taxon>
        <taxon>Embryophyta</taxon>
        <taxon>Tracheophyta</taxon>
        <taxon>Spermatophyta</taxon>
        <taxon>Magnoliopsida</taxon>
        <taxon>eudicotyledons</taxon>
        <taxon>Gunneridae</taxon>
        <taxon>Pentapetalae</taxon>
        <taxon>rosids</taxon>
        <taxon>malvids</taxon>
        <taxon>Myrtales</taxon>
        <taxon>Lythraceae</taxon>
        <taxon>Punica</taxon>
    </lineage>
</organism>
<dbReference type="NCBIfam" id="TIGR01557">
    <property type="entry name" value="myb_SHAQKYF"/>
    <property type="match status" value="1"/>
</dbReference>
<keyword evidence="3" id="KW-0804">Transcription</keyword>
<dbReference type="PANTHER" id="PTHR31314:SF188">
    <property type="entry name" value="TRANSCRIPTION FACTOR KAN2 ISOFORM X1-RELATED"/>
    <property type="match status" value="1"/>
</dbReference>
<feature type="domain" description="HTH myb-type" evidence="5">
    <location>
        <begin position="43"/>
        <end position="103"/>
    </location>
</feature>
<evidence type="ECO:0000256" key="2">
    <source>
        <dbReference type="ARBA" id="ARBA00023015"/>
    </source>
</evidence>
<dbReference type="InterPro" id="IPR001005">
    <property type="entry name" value="SANT/Myb"/>
</dbReference>
<gene>
    <name evidence="6" type="ORF">CRG98_038175</name>
</gene>
<evidence type="ECO:0000313" key="7">
    <source>
        <dbReference type="Proteomes" id="UP000233551"/>
    </source>
</evidence>